<accession>A0A506PQC1</accession>
<keyword evidence="1" id="KW-0812">Transmembrane</keyword>
<dbReference type="OrthoDB" id="1446429at2"/>
<keyword evidence="3" id="KW-1185">Reference proteome</keyword>
<name>A0A506PQC1_9FLAO</name>
<evidence type="ECO:0000256" key="1">
    <source>
        <dbReference type="SAM" id="Phobius"/>
    </source>
</evidence>
<feature type="transmembrane region" description="Helical" evidence="1">
    <location>
        <begin position="7"/>
        <end position="26"/>
    </location>
</feature>
<reference evidence="2 3" key="1">
    <citation type="submission" date="2019-06" db="EMBL/GenBank/DDBJ databases">
        <title>Flavobacteriaceae Paucihalobacterium erythroidium CWB-1, complete genome.</title>
        <authorList>
            <person name="Wu S."/>
        </authorList>
    </citation>
    <scope>NUCLEOTIDE SEQUENCE [LARGE SCALE GENOMIC DNA]</scope>
    <source>
        <strain evidence="2 3">CWB-1</strain>
    </source>
</reference>
<evidence type="ECO:0000313" key="3">
    <source>
        <dbReference type="Proteomes" id="UP000317332"/>
    </source>
</evidence>
<keyword evidence="1" id="KW-0472">Membrane</keyword>
<sequence length="149" mass="16025">MNIVKIMRIIVAVVGVLAAIFLVRIIGVGDDEIKAGQDSVVQPLMYMAYVALILTIAAVLLFTVINLVKKPAVLKQTLINVGLFAVVVVIGYVMSSGTDLDLKPFVSKGLDVTESTSKYVGMGLITFYILTAIAILAMIYTGVKKLFNN</sequence>
<comment type="caution">
    <text evidence="2">The sequence shown here is derived from an EMBL/GenBank/DDBJ whole genome shotgun (WGS) entry which is preliminary data.</text>
</comment>
<feature type="transmembrane region" description="Helical" evidence="1">
    <location>
        <begin position="46"/>
        <end position="65"/>
    </location>
</feature>
<feature type="transmembrane region" description="Helical" evidence="1">
    <location>
        <begin position="77"/>
        <end position="95"/>
    </location>
</feature>
<gene>
    <name evidence="2" type="ORF">FJ651_02995</name>
</gene>
<dbReference type="RefSeq" id="WP_140988911.1">
    <property type="nucleotide sequence ID" value="NZ_VHIQ01000001.1"/>
</dbReference>
<dbReference type="AlphaFoldDB" id="A0A506PQC1"/>
<organism evidence="2 3">
    <name type="scientific">Paucihalobacter ruber</name>
    <dbReference type="NCBI Taxonomy" id="2567861"/>
    <lineage>
        <taxon>Bacteria</taxon>
        <taxon>Pseudomonadati</taxon>
        <taxon>Bacteroidota</taxon>
        <taxon>Flavobacteriia</taxon>
        <taxon>Flavobacteriales</taxon>
        <taxon>Flavobacteriaceae</taxon>
        <taxon>Paucihalobacter</taxon>
    </lineage>
</organism>
<protein>
    <submittedName>
        <fullName evidence="2">Uncharacterized protein</fullName>
    </submittedName>
</protein>
<feature type="transmembrane region" description="Helical" evidence="1">
    <location>
        <begin position="119"/>
        <end position="143"/>
    </location>
</feature>
<proteinExistence type="predicted"/>
<dbReference type="EMBL" id="VHIQ01000001">
    <property type="protein sequence ID" value="TPV35901.1"/>
    <property type="molecule type" value="Genomic_DNA"/>
</dbReference>
<keyword evidence="1" id="KW-1133">Transmembrane helix</keyword>
<dbReference type="Proteomes" id="UP000317332">
    <property type="component" value="Unassembled WGS sequence"/>
</dbReference>
<evidence type="ECO:0000313" key="2">
    <source>
        <dbReference type="EMBL" id="TPV35901.1"/>
    </source>
</evidence>